<evidence type="ECO:0000259" key="3">
    <source>
        <dbReference type="Pfam" id="PF13577"/>
    </source>
</evidence>
<keyword evidence="2 4" id="KW-0560">Oxidoreductase</keyword>
<dbReference type="Proteomes" id="UP000672657">
    <property type="component" value="Unassembled WGS sequence"/>
</dbReference>
<feature type="domain" description="SnoaL-like" evidence="3">
    <location>
        <begin position="2"/>
        <end position="135"/>
    </location>
</feature>
<sequence length="152" mass="17405">MRLAVNDLYAEYVECVDNCRYEAWPDFFTESCRYRIVSRENYEAGLPMSALALEGKAMLKDRVYGITQTIVHAPYYQRHVVGHPRVTAEKDGGLTAQANYIVVRTKHDAFSEVFNAGRYLDSIVTEGGRLKFRQRICIFDSVLVPNSIIYPI</sequence>
<keyword evidence="5" id="KW-1185">Reference proteome</keyword>
<evidence type="ECO:0000256" key="1">
    <source>
        <dbReference type="ARBA" id="ARBA00009570"/>
    </source>
</evidence>
<evidence type="ECO:0000313" key="5">
    <source>
        <dbReference type="Proteomes" id="UP000672657"/>
    </source>
</evidence>
<dbReference type="InterPro" id="IPR037401">
    <property type="entry name" value="SnoaL-like"/>
</dbReference>
<evidence type="ECO:0000313" key="4">
    <source>
        <dbReference type="EMBL" id="CAG2158687.1"/>
    </source>
</evidence>
<protein>
    <submittedName>
        <fullName evidence="4">Salicylate 5-hydroxylase, small oxygenase component</fullName>
        <ecNumber evidence="4">1.14.13.172</ecNumber>
    </submittedName>
</protein>
<accession>A0ABM8TR72</accession>
<dbReference type="InterPro" id="IPR000391">
    <property type="entry name" value="Rng_hydr_dOase-bsu"/>
</dbReference>
<gene>
    <name evidence="4" type="primary">nagH_3</name>
    <name evidence="4" type="ORF">LMG26411_06126</name>
</gene>
<organism evidence="4 5">
    <name type="scientific">Cupriavidus numazuensis</name>
    <dbReference type="NCBI Taxonomy" id="221992"/>
    <lineage>
        <taxon>Bacteria</taxon>
        <taxon>Pseudomonadati</taxon>
        <taxon>Pseudomonadota</taxon>
        <taxon>Betaproteobacteria</taxon>
        <taxon>Burkholderiales</taxon>
        <taxon>Burkholderiaceae</taxon>
        <taxon>Cupriavidus</taxon>
    </lineage>
</organism>
<dbReference type="SUPFAM" id="SSF54427">
    <property type="entry name" value="NTF2-like"/>
    <property type="match status" value="1"/>
</dbReference>
<dbReference type="GO" id="GO:0034785">
    <property type="term" value="F:salicylate 5-hydroxylase (NADH) activity"/>
    <property type="evidence" value="ECO:0007669"/>
    <property type="project" value="UniProtKB-EC"/>
</dbReference>
<dbReference type="EMBL" id="CAJPVI010000048">
    <property type="protein sequence ID" value="CAG2158687.1"/>
    <property type="molecule type" value="Genomic_DNA"/>
</dbReference>
<name>A0ABM8TR72_9BURK</name>
<comment type="similarity">
    <text evidence="1">Belongs to the bacterial ring-hydroxylating dioxygenase beta subunit family.</text>
</comment>
<dbReference type="CDD" id="cd00667">
    <property type="entry name" value="ring_hydroxylating_dioxygenases_beta"/>
    <property type="match status" value="1"/>
</dbReference>
<evidence type="ECO:0000256" key="2">
    <source>
        <dbReference type="ARBA" id="ARBA00023002"/>
    </source>
</evidence>
<dbReference type="EC" id="1.14.13.172" evidence="4"/>
<dbReference type="RefSeq" id="WP_244874103.1">
    <property type="nucleotide sequence ID" value="NZ_CAJPVI010000048.1"/>
</dbReference>
<reference evidence="4 5" key="1">
    <citation type="submission" date="2021-03" db="EMBL/GenBank/DDBJ databases">
        <authorList>
            <person name="Peeters C."/>
        </authorList>
    </citation>
    <scope>NUCLEOTIDE SEQUENCE [LARGE SCALE GENOMIC DNA]</scope>
    <source>
        <strain evidence="4 5">LMG 26411</strain>
    </source>
</reference>
<comment type="caution">
    <text evidence="4">The sequence shown here is derived from an EMBL/GenBank/DDBJ whole genome shotgun (WGS) entry which is preliminary data.</text>
</comment>
<proteinExistence type="inferred from homology"/>
<dbReference type="Pfam" id="PF13577">
    <property type="entry name" value="SnoaL_4"/>
    <property type="match status" value="1"/>
</dbReference>
<dbReference type="Gene3D" id="3.10.450.50">
    <property type="match status" value="1"/>
</dbReference>
<dbReference type="InterPro" id="IPR032710">
    <property type="entry name" value="NTF2-like_dom_sf"/>
</dbReference>